<dbReference type="InterPro" id="IPR045851">
    <property type="entry name" value="AMP-bd_C_sf"/>
</dbReference>
<evidence type="ECO:0000256" key="2">
    <source>
        <dbReference type="ARBA" id="ARBA00022598"/>
    </source>
</evidence>
<keyword evidence="6" id="KW-1185">Reference proteome</keyword>
<dbReference type="PANTHER" id="PTHR43201">
    <property type="entry name" value="ACYL-COA SYNTHETASE"/>
    <property type="match status" value="1"/>
</dbReference>
<dbReference type="Proteomes" id="UP001409585">
    <property type="component" value="Unassembled WGS sequence"/>
</dbReference>
<dbReference type="EMBL" id="BAABLX010000004">
    <property type="protein sequence ID" value="GAA4932339.1"/>
    <property type="molecule type" value="Genomic_DNA"/>
</dbReference>
<keyword evidence="2" id="KW-0436">Ligase</keyword>
<proteinExistence type="inferred from homology"/>
<gene>
    <name evidence="5" type="ORF">GCM10025791_06080</name>
</gene>
<dbReference type="PANTHER" id="PTHR43201:SF5">
    <property type="entry name" value="MEDIUM-CHAIN ACYL-COA LIGASE ACSF2, MITOCHONDRIAL"/>
    <property type="match status" value="1"/>
</dbReference>
<evidence type="ECO:0000313" key="6">
    <source>
        <dbReference type="Proteomes" id="UP001409585"/>
    </source>
</evidence>
<comment type="caution">
    <text evidence="5">The sequence shown here is derived from an EMBL/GenBank/DDBJ whole genome shotgun (WGS) entry which is preliminary data.</text>
</comment>
<protein>
    <submittedName>
        <fullName evidence="5">AMP-binding protein</fullName>
    </submittedName>
</protein>
<evidence type="ECO:0000259" key="3">
    <source>
        <dbReference type="Pfam" id="PF00501"/>
    </source>
</evidence>
<dbReference type="PROSITE" id="PS00455">
    <property type="entry name" value="AMP_BINDING"/>
    <property type="match status" value="1"/>
</dbReference>
<organism evidence="5 6">
    <name type="scientific">Halioxenophilus aromaticivorans</name>
    <dbReference type="NCBI Taxonomy" id="1306992"/>
    <lineage>
        <taxon>Bacteria</taxon>
        <taxon>Pseudomonadati</taxon>
        <taxon>Pseudomonadota</taxon>
        <taxon>Gammaproteobacteria</taxon>
        <taxon>Alteromonadales</taxon>
        <taxon>Alteromonadaceae</taxon>
        <taxon>Halioxenophilus</taxon>
    </lineage>
</organism>
<feature type="domain" description="AMP-binding enzyme C-terminal" evidence="4">
    <location>
        <begin position="410"/>
        <end position="483"/>
    </location>
</feature>
<dbReference type="AlphaFoldDB" id="A0AAV3TY08"/>
<sequence length="497" mass="54257">MVDYVQMHASLHPTRAAVTDLTFDLAWTYQELNQFIGQTATVLQGLGVEEGARVACLAKNRAEFIALQFACARLGAIFVPLNWRLSGEELSVLIQDCTPTVVYADDLASLLEHAKAVVADLNIQPIDGLIAKCGLVEPAPCHPMSPDLPSLMLYTSGTTGKPKGVLLSERNLTENAINFSLLGEVEGGSHLLCESPMFHTIGMVASVRPALFRGAKISVSDRFLPARTLARLSDAELRLTHYFCVPQMAVMLREEPDFNADKLRGLTALFTGGAPHPAAQIQDWLNDGIAIVDGYGMSESGTVFGMPLDQTLIGQKAGCVGVSSPRVQSRLVDDEGNILGAGCAGELQIKGDNITRGYWQRPEETAKAFTEDGWFRTGDVLLRDNDGFYRVTDRKKDMYISGGENVYPAEVEAVLVKYPGIKELAVVGLPDEKWGEVGCLFYVAEEAITLVDIEAYLTEHVARYKIPKQVQKISAIPRNSLGKILKHQLRDEYSVGV</sequence>
<evidence type="ECO:0000313" key="5">
    <source>
        <dbReference type="EMBL" id="GAA4932339.1"/>
    </source>
</evidence>
<dbReference type="InterPro" id="IPR020845">
    <property type="entry name" value="AMP-binding_CS"/>
</dbReference>
<dbReference type="Gene3D" id="3.30.300.30">
    <property type="match status" value="1"/>
</dbReference>
<comment type="similarity">
    <text evidence="1">Belongs to the ATP-dependent AMP-binding enzyme family.</text>
</comment>
<evidence type="ECO:0000256" key="1">
    <source>
        <dbReference type="ARBA" id="ARBA00006432"/>
    </source>
</evidence>
<dbReference type="RefSeq" id="WP_390518060.1">
    <property type="nucleotide sequence ID" value="NZ_AP031496.1"/>
</dbReference>
<dbReference type="SUPFAM" id="SSF56801">
    <property type="entry name" value="Acetyl-CoA synthetase-like"/>
    <property type="match status" value="1"/>
</dbReference>
<evidence type="ECO:0000259" key="4">
    <source>
        <dbReference type="Pfam" id="PF13193"/>
    </source>
</evidence>
<dbReference type="InterPro" id="IPR042099">
    <property type="entry name" value="ANL_N_sf"/>
</dbReference>
<dbReference type="InterPro" id="IPR000873">
    <property type="entry name" value="AMP-dep_synth/lig_dom"/>
</dbReference>
<name>A0AAV3TY08_9ALTE</name>
<dbReference type="GO" id="GO:0006631">
    <property type="term" value="P:fatty acid metabolic process"/>
    <property type="evidence" value="ECO:0007669"/>
    <property type="project" value="TreeGrafter"/>
</dbReference>
<dbReference type="GO" id="GO:0031956">
    <property type="term" value="F:medium-chain fatty acid-CoA ligase activity"/>
    <property type="evidence" value="ECO:0007669"/>
    <property type="project" value="TreeGrafter"/>
</dbReference>
<dbReference type="Pfam" id="PF00501">
    <property type="entry name" value="AMP-binding"/>
    <property type="match status" value="1"/>
</dbReference>
<dbReference type="InterPro" id="IPR025110">
    <property type="entry name" value="AMP-bd_C"/>
</dbReference>
<dbReference type="Pfam" id="PF13193">
    <property type="entry name" value="AMP-binding_C"/>
    <property type="match status" value="1"/>
</dbReference>
<feature type="domain" description="AMP-dependent synthetase/ligase" evidence="3">
    <location>
        <begin position="7"/>
        <end position="359"/>
    </location>
</feature>
<dbReference type="Gene3D" id="3.40.50.12780">
    <property type="entry name" value="N-terminal domain of ligase-like"/>
    <property type="match status" value="1"/>
</dbReference>
<reference evidence="6" key="1">
    <citation type="journal article" date="2019" name="Int. J. Syst. Evol. Microbiol.">
        <title>The Global Catalogue of Microorganisms (GCM) 10K type strain sequencing project: providing services to taxonomists for standard genome sequencing and annotation.</title>
        <authorList>
            <consortium name="The Broad Institute Genomics Platform"/>
            <consortium name="The Broad Institute Genome Sequencing Center for Infectious Disease"/>
            <person name="Wu L."/>
            <person name="Ma J."/>
        </authorList>
    </citation>
    <scope>NUCLEOTIDE SEQUENCE [LARGE SCALE GENOMIC DNA]</scope>
    <source>
        <strain evidence="6">JCM 19134</strain>
    </source>
</reference>
<accession>A0AAV3TY08</accession>